<organism evidence="1 2">
    <name type="scientific">Pararge aegeria aegeria</name>
    <dbReference type="NCBI Taxonomy" id="348720"/>
    <lineage>
        <taxon>Eukaryota</taxon>
        <taxon>Metazoa</taxon>
        <taxon>Ecdysozoa</taxon>
        <taxon>Arthropoda</taxon>
        <taxon>Hexapoda</taxon>
        <taxon>Insecta</taxon>
        <taxon>Pterygota</taxon>
        <taxon>Neoptera</taxon>
        <taxon>Endopterygota</taxon>
        <taxon>Lepidoptera</taxon>
        <taxon>Glossata</taxon>
        <taxon>Ditrysia</taxon>
        <taxon>Papilionoidea</taxon>
        <taxon>Nymphalidae</taxon>
        <taxon>Satyrinae</taxon>
        <taxon>Satyrini</taxon>
        <taxon>Parargina</taxon>
        <taxon>Pararge</taxon>
    </lineage>
</organism>
<dbReference type="AlphaFoldDB" id="A0A8S4QLV8"/>
<reference evidence="1" key="1">
    <citation type="submission" date="2022-03" db="EMBL/GenBank/DDBJ databases">
        <authorList>
            <person name="Lindestad O."/>
        </authorList>
    </citation>
    <scope>NUCLEOTIDE SEQUENCE</scope>
</reference>
<proteinExistence type="predicted"/>
<evidence type="ECO:0000313" key="1">
    <source>
        <dbReference type="EMBL" id="CAH2216267.1"/>
    </source>
</evidence>
<dbReference type="EMBL" id="CAKXAJ010014694">
    <property type="protein sequence ID" value="CAH2216267.1"/>
    <property type="molecule type" value="Genomic_DNA"/>
</dbReference>
<dbReference type="Proteomes" id="UP000838756">
    <property type="component" value="Unassembled WGS sequence"/>
</dbReference>
<evidence type="ECO:0000313" key="2">
    <source>
        <dbReference type="Proteomes" id="UP000838756"/>
    </source>
</evidence>
<accession>A0A8S4QLV8</accession>
<gene>
    <name evidence="1" type="primary">jg11308</name>
    <name evidence="1" type="ORF">PAEG_LOCUS4318</name>
</gene>
<sequence>MDCVVSGFLSKSWSVVVACEWLGFRRGELNVDRFRRGELNVDRFRRGELNVDRFRRGELNVEIRGESLSTTDLNQQTLIGVDL</sequence>
<comment type="caution">
    <text evidence="1">The sequence shown here is derived from an EMBL/GenBank/DDBJ whole genome shotgun (WGS) entry which is preliminary data.</text>
</comment>
<name>A0A8S4QLV8_9NEOP</name>
<keyword evidence="2" id="KW-1185">Reference proteome</keyword>
<protein>
    <submittedName>
        <fullName evidence="1">Jg11308 protein</fullName>
    </submittedName>
</protein>